<accession>A0ABR9ZXZ8</accession>
<keyword evidence="1" id="KW-1133">Transmembrane helix</keyword>
<sequence length="245" mass="26853">MRINSKVVGLLSLGIMFGGIAIFMGLGIWKTESTKIPAKYSSGIYEGEANPADIRGSYTFAEVAEAFDVPVEILKEAFLIPSEVEADKIQNKDLEGMYVFEDGTEIGNGSVKLFVALYKGLPYALSDDYVFDKAVPLIRSNQPELSPEIEAYLVDHTVPSEVVEANVNPVDSNEVSTGETTSEEENFIKGNTTFQQVLDMGVTVEEVEAIIEADLPQKSMTVKDYCLKESLEFSTVKAALQNLIE</sequence>
<dbReference type="Proteomes" id="UP000614200">
    <property type="component" value="Unassembled WGS sequence"/>
</dbReference>
<proteinExistence type="predicted"/>
<name>A0ABR9ZXZ8_9FIRM</name>
<evidence type="ECO:0000313" key="3">
    <source>
        <dbReference type="Proteomes" id="UP000614200"/>
    </source>
</evidence>
<keyword evidence="1" id="KW-0812">Transmembrane</keyword>
<protein>
    <submittedName>
        <fullName evidence="2">Uncharacterized protein</fullName>
    </submittedName>
</protein>
<reference evidence="2 3" key="1">
    <citation type="submission" date="2020-11" db="EMBL/GenBank/DDBJ databases">
        <title>Fusibacter basophilias sp. nov.</title>
        <authorList>
            <person name="Qiu D."/>
        </authorList>
    </citation>
    <scope>NUCLEOTIDE SEQUENCE [LARGE SCALE GENOMIC DNA]</scope>
    <source>
        <strain evidence="2 3">Q10-2</strain>
    </source>
</reference>
<organism evidence="2 3">
    <name type="scientific">Fusibacter ferrireducens</name>
    <dbReference type="NCBI Taxonomy" id="2785058"/>
    <lineage>
        <taxon>Bacteria</taxon>
        <taxon>Bacillati</taxon>
        <taxon>Bacillota</taxon>
        <taxon>Clostridia</taxon>
        <taxon>Eubacteriales</taxon>
        <taxon>Eubacteriales Family XII. Incertae Sedis</taxon>
        <taxon>Fusibacter</taxon>
    </lineage>
</organism>
<keyword evidence="3" id="KW-1185">Reference proteome</keyword>
<comment type="caution">
    <text evidence="2">The sequence shown here is derived from an EMBL/GenBank/DDBJ whole genome shotgun (WGS) entry which is preliminary data.</text>
</comment>
<evidence type="ECO:0000256" key="1">
    <source>
        <dbReference type="SAM" id="Phobius"/>
    </source>
</evidence>
<keyword evidence="1" id="KW-0472">Membrane</keyword>
<gene>
    <name evidence="2" type="ORF">ISU02_19755</name>
</gene>
<feature type="transmembrane region" description="Helical" evidence="1">
    <location>
        <begin position="7"/>
        <end position="29"/>
    </location>
</feature>
<evidence type="ECO:0000313" key="2">
    <source>
        <dbReference type="EMBL" id="MBF4695335.1"/>
    </source>
</evidence>
<dbReference type="EMBL" id="JADKNH010000015">
    <property type="protein sequence ID" value="MBF4695335.1"/>
    <property type="molecule type" value="Genomic_DNA"/>
</dbReference>